<dbReference type="Proteomes" id="UP000005239">
    <property type="component" value="Unassembled WGS sequence"/>
</dbReference>
<keyword evidence="3" id="KW-1185">Reference proteome</keyword>
<protein>
    <submittedName>
        <fullName evidence="2">Uncharacterized protein</fullName>
    </submittedName>
</protein>
<accession>A0A2A6BFY3</accession>
<name>A0A2A6BFY3_PRIPA</name>
<feature type="compositionally biased region" description="Basic and acidic residues" evidence="1">
    <location>
        <begin position="106"/>
        <end position="121"/>
    </location>
</feature>
<gene>
    <name evidence="2" type="primary">WBGene00113303</name>
</gene>
<feature type="compositionally biased region" description="Polar residues" evidence="1">
    <location>
        <begin position="142"/>
        <end position="153"/>
    </location>
</feature>
<dbReference type="EnsemblMetazoa" id="PPA23749.1">
    <property type="protein sequence ID" value="PPA23749.1"/>
    <property type="gene ID" value="WBGene00113303"/>
</dbReference>
<feature type="region of interest" description="Disordered" evidence="1">
    <location>
        <begin position="106"/>
        <end position="153"/>
    </location>
</feature>
<evidence type="ECO:0000256" key="1">
    <source>
        <dbReference type="SAM" id="MobiDB-lite"/>
    </source>
</evidence>
<evidence type="ECO:0000313" key="3">
    <source>
        <dbReference type="Proteomes" id="UP000005239"/>
    </source>
</evidence>
<reference evidence="3" key="1">
    <citation type="journal article" date="2008" name="Nat. Genet.">
        <title>The Pristionchus pacificus genome provides a unique perspective on nematode lifestyle and parasitism.</title>
        <authorList>
            <person name="Dieterich C."/>
            <person name="Clifton S.W."/>
            <person name="Schuster L.N."/>
            <person name="Chinwalla A."/>
            <person name="Delehaunty K."/>
            <person name="Dinkelacker I."/>
            <person name="Fulton L."/>
            <person name="Fulton R."/>
            <person name="Godfrey J."/>
            <person name="Minx P."/>
            <person name="Mitreva M."/>
            <person name="Roeseler W."/>
            <person name="Tian H."/>
            <person name="Witte H."/>
            <person name="Yang S.P."/>
            <person name="Wilson R.K."/>
            <person name="Sommer R.J."/>
        </authorList>
    </citation>
    <scope>NUCLEOTIDE SEQUENCE [LARGE SCALE GENOMIC DNA]</scope>
    <source>
        <strain evidence="3">PS312</strain>
    </source>
</reference>
<dbReference type="AlphaFoldDB" id="A0A2A6BFY3"/>
<accession>A0A8R1YHX5</accession>
<sequence length="330" mass="36892">CISLSSSPVHSFSHSVLFLHWRVVAPSPSPSSLPIMATASSSAYSTTSSYTSDISDIPKNAEYYLPPIVRSLGEDVVVNKVRLQCKAITDGRYQYTYTMDLAQDHPHGLKTDSSIRSRIEEPSSTLSSRSGMSKKSYRTRNDSSTSCPDTEATSNYSVKSYHIRRPVPLPVHPQTTVSVHKPTLPANNAISLTDLTIFSGTEDLSAEIKQEITITFYLFGSTPKGDYFRLRLFDAFVGKTSIRRVLRSFAEVTGHSFREFIDHLYILPGNGELLKDVSKWQKLSRDHISTTIRDLRFDNQPLFTDEIVIVADLIGVHGMAPSARRSIRRK</sequence>
<evidence type="ECO:0000313" key="2">
    <source>
        <dbReference type="EnsemblMetazoa" id="PPA23749.1"/>
    </source>
</evidence>
<reference evidence="2" key="2">
    <citation type="submission" date="2022-06" db="UniProtKB">
        <authorList>
            <consortium name="EnsemblMetazoa"/>
        </authorList>
    </citation>
    <scope>IDENTIFICATION</scope>
    <source>
        <strain evidence="2">PS312</strain>
    </source>
</reference>
<proteinExistence type="predicted"/>
<organism evidence="2 3">
    <name type="scientific">Pristionchus pacificus</name>
    <name type="common">Parasitic nematode worm</name>
    <dbReference type="NCBI Taxonomy" id="54126"/>
    <lineage>
        <taxon>Eukaryota</taxon>
        <taxon>Metazoa</taxon>
        <taxon>Ecdysozoa</taxon>
        <taxon>Nematoda</taxon>
        <taxon>Chromadorea</taxon>
        <taxon>Rhabditida</taxon>
        <taxon>Rhabditina</taxon>
        <taxon>Diplogasteromorpha</taxon>
        <taxon>Diplogasteroidea</taxon>
        <taxon>Neodiplogasteridae</taxon>
        <taxon>Pristionchus</taxon>
    </lineage>
</organism>